<accession>A0A1T4PPT6</accession>
<keyword evidence="2" id="KW-1185">Reference proteome</keyword>
<dbReference type="RefSeq" id="WP_078787863.1">
    <property type="nucleotide sequence ID" value="NZ_FMTO01000012.1"/>
</dbReference>
<evidence type="ECO:0000313" key="1">
    <source>
        <dbReference type="EMBL" id="SJZ92898.1"/>
    </source>
</evidence>
<protein>
    <recommendedName>
        <fullName evidence="3">Butirosin biosynthesis protein H, N-terminal</fullName>
    </recommendedName>
</protein>
<reference evidence="1 2" key="1">
    <citation type="submission" date="2017-02" db="EMBL/GenBank/DDBJ databases">
        <authorList>
            <person name="Peterson S.W."/>
        </authorList>
    </citation>
    <scope>NUCLEOTIDE SEQUENCE [LARGE SCALE GENOMIC DNA]</scope>
    <source>
        <strain evidence="1 2">ATCC 17233</strain>
    </source>
</reference>
<name>A0A1T4PPT6_9FIRM</name>
<sequence length="353" mass="41773">MANIKKLPVTYPMITSWQWHATLFSILSNDDNAKKWIFSNYIQLRCYNIQEIFTGDEMLLADIMPGSSSLTECPYLITSIMTNKQIESYTGNILDFIIKTIDLDGYVYGVFDEAKIISDFDTDYKFPHELFIYGYNLDEEIFYVGDFTFKDHYSYNTVSFKDVEKGYEVISAPDDHMFKDDYKGTRGLYVIFKNTDTPYYEIDLRFIRDTLREYLNSVDTKDHYRMMRNRFNDTTFGINVYDRVLERIKYQMSLPEPDFDIRALHLMYDHKVLMFERIRYLMAQGHLKYNEDLILGYKTVVRNMLTARNLLIKISINGNISESEKIKSYFEMAKEKELGVLLEVLAELDNKLN</sequence>
<gene>
    <name evidence="1" type="ORF">SAMN02745110_02058</name>
</gene>
<evidence type="ECO:0008006" key="3">
    <source>
        <dbReference type="Google" id="ProtNLM"/>
    </source>
</evidence>
<proteinExistence type="predicted"/>
<evidence type="ECO:0000313" key="2">
    <source>
        <dbReference type="Proteomes" id="UP000189857"/>
    </source>
</evidence>
<dbReference type="Proteomes" id="UP000189857">
    <property type="component" value="Unassembled WGS sequence"/>
</dbReference>
<dbReference type="AlphaFoldDB" id="A0A1T4PPT6"/>
<dbReference type="OrthoDB" id="2624539at2"/>
<dbReference type="EMBL" id="FUXA01000013">
    <property type="protein sequence ID" value="SJZ92898.1"/>
    <property type="molecule type" value="Genomic_DNA"/>
</dbReference>
<organism evidence="1 2">
    <name type="scientific">Eubacterium ruminantium</name>
    <dbReference type="NCBI Taxonomy" id="42322"/>
    <lineage>
        <taxon>Bacteria</taxon>
        <taxon>Bacillati</taxon>
        <taxon>Bacillota</taxon>
        <taxon>Clostridia</taxon>
        <taxon>Eubacteriales</taxon>
        <taxon>Eubacteriaceae</taxon>
        <taxon>Eubacterium</taxon>
    </lineage>
</organism>